<dbReference type="EMBL" id="LXMD01000021">
    <property type="protein sequence ID" value="OCG74833.1"/>
    <property type="molecule type" value="Genomic_DNA"/>
</dbReference>
<accession>A0A1B9NE30</accession>
<keyword evidence="3" id="KW-1185">Reference proteome</keyword>
<dbReference type="InterPro" id="IPR019922">
    <property type="entry name" value="Lucif-like_OxRdatse_MSMEG_4141"/>
</dbReference>
<comment type="caution">
    <text evidence="2">The sequence shown here is derived from an EMBL/GenBank/DDBJ whole genome shotgun (WGS) entry which is preliminary data.</text>
</comment>
<dbReference type="RefSeq" id="WP_067025252.1">
    <property type="nucleotide sequence ID" value="NZ_CP038256.1"/>
</dbReference>
<proteinExistence type="predicted"/>
<reference evidence="2 3" key="1">
    <citation type="submission" date="2016-05" db="EMBL/GenBank/DDBJ databases">
        <authorList>
            <person name="Lavstsen T."/>
            <person name="Jespersen J.S."/>
        </authorList>
    </citation>
    <scope>NUCLEOTIDE SEQUENCE [LARGE SCALE GENOMIC DNA]</scope>
    <source>
        <strain evidence="2 3">YLB-01</strain>
    </source>
</reference>
<dbReference type="InterPro" id="IPR011251">
    <property type="entry name" value="Luciferase-like_dom"/>
</dbReference>
<dbReference type="Proteomes" id="UP000093355">
    <property type="component" value="Unassembled WGS sequence"/>
</dbReference>
<dbReference type="GO" id="GO:0005829">
    <property type="term" value="C:cytosol"/>
    <property type="evidence" value="ECO:0007669"/>
    <property type="project" value="TreeGrafter"/>
</dbReference>
<evidence type="ECO:0000259" key="1">
    <source>
        <dbReference type="Pfam" id="PF00296"/>
    </source>
</evidence>
<dbReference type="OrthoDB" id="4760590at2"/>
<evidence type="ECO:0000313" key="2">
    <source>
        <dbReference type="EMBL" id="OCG74833.1"/>
    </source>
</evidence>
<dbReference type="PANTHER" id="PTHR30137:SF18">
    <property type="entry name" value="CONSERVED PROTEIN"/>
    <property type="match status" value="1"/>
</dbReference>
<evidence type="ECO:0000313" key="3">
    <source>
        <dbReference type="Proteomes" id="UP000093355"/>
    </source>
</evidence>
<protein>
    <submittedName>
        <fullName evidence="2">LLM class F420-dependent oxidoreductase</fullName>
    </submittedName>
</protein>
<dbReference type="Gene3D" id="3.20.20.30">
    <property type="entry name" value="Luciferase-like domain"/>
    <property type="match status" value="2"/>
</dbReference>
<dbReference type="NCBIfam" id="TIGR03620">
    <property type="entry name" value="F420_MSMEG_4141"/>
    <property type="match status" value="1"/>
</dbReference>
<dbReference type="GO" id="GO:0016705">
    <property type="term" value="F:oxidoreductase activity, acting on paired donors, with incorporation or reduction of molecular oxygen"/>
    <property type="evidence" value="ECO:0007669"/>
    <property type="project" value="InterPro"/>
</dbReference>
<feature type="domain" description="Luciferase-like" evidence="1">
    <location>
        <begin position="22"/>
        <end position="119"/>
    </location>
</feature>
<dbReference type="PANTHER" id="PTHR30137">
    <property type="entry name" value="LUCIFERASE-LIKE MONOOXYGENASE"/>
    <property type="match status" value="1"/>
</dbReference>
<dbReference type="Pfam" id="PF00296">
    <property type="entry name" value="Bac_luciferase"/>
    <property type="match status" value="1"/>
</dbReference>
<dbReference type="AlphaFoldDB" id="A0A1B9NE30"/>
<dbReference type="STRING" id="904291.A7J15_04775"/>
<organism evidence="2 3">
    <name type="scientific">Microbacterium sediminis</name>
    <dbReference type="NCBI Taxonomy" id="904291"/>
    <lineage>
        <taxon>Bacteria</taxon>
        <taxon>Bacillati</taxon>
        <taxon>Actinomycetota</taxon>
        <taxon>Actinomycetes</taxon>
        <taxon>Micrococcales</taxon>
        <taxon>Microbacteriaceae</taxon>
        <taxon>Microbacterium</taxon>
    </lineage>
</organism>
<dbReference type="InterPro" id="IPR036661">
    <property type="entry name" value="Luciferase-like_sf"/>
</dbReference>
<dbReference type="SUPFAM" id="SSF51679">
    <property type="entry name" value="Bacterial luciferase-like"/>
    <property type="match status" value="1"/>
</dbReference>
<dbReference type="InterPro" id="IPR050766">
    <property type="entry name" value="Bact_Lucif_Oxidored"/>
</dbReference>
<sequence>MTSITDFGTYGAWRWESGVDERFAAEVERLGYGTLWIGGSPSGDLTVVERALDATERIVVATGIVNIWKEVATEVAASFHRIEARHPGRFVLGIGSGHREATPERVRPLASLRAYLDVLEAEGLRKDQLLLAALGDKTLALAADRTLGAHPYLTVPAHTAHARTILGDALLAPELKVAVGMDRDAAREVARRYLKRYFGLSNYTGALVRFGVDPAEIDNGGSDALIDLVAANPTPADAAAGLRAHLDAGADHVSVQALGDDPIGSLAAIAEEVGIA</sequence>
<name>A0A1B9NE30_9MICO</name>
<gene>
    <name evidence="2" type="ORF">A7J15_04775</name>
</gene>